<feature type="transmembrane region" description="Helical" evidence="2">
    <location>
        <begin position="413"/>
        <end position="435"/>
    </location>
</feature>
<name>T1EQ50_HELRO</name>
<keyword evidence="2" id="KW-1133">Transmembrane helix</keyword>
<gene>
    <name evidence="4" type="primary">20198700</name>
    <name evidence="3" type="ORF">HELRODRAFT_160359</name>
</gene>
<dbReference type="InParanoid" id="T1EQ50"/>
<dbReference type="EMBL" id="KB096324">
    <property type="protein sequence ID" value="ESO06202.1"/>
    <property type="molecule type" value="Genomic_DNA"/>
</dbReference>
<dbReference type="HOGENOM" id="CLU_398110_0_0_1"/>
<dbReference type="AlphaFoldDB" id="T1EQ50"/>
<feature type="region of interest" description="Disordered" evidence="1">
    <location>
        <begin position="649"/>
        <end position="680"/>
    </location>
</feature>
<evidence type="ECO:0000313" key="3">
    <source>
        <dbReference type="EMBL" id="ESO06202.1"/>
    </source>
</evidence>
<dbReference type="KEGG" id="hro:HELRODRAFT_160359"/>
<protein>
    <submittedName>
        <fullName evidence="3 4">Uncharacterized protein</fullName>
    </submittedName>
</protein>
<accession>T1EQ50</accession>
<evidence type="ECO:0000313" key="5">
    <source>
        <dbReference type="Proteomes" id="UP000015101"/>
    </source>
</evidence>
<proteinExistence type="predicted"/>
<sequence>MVEDVVLSDNVTGVHNVPLSNVRYSDNAGSHDYHKLETHLKEDYHDTYYKDELRPRDIYVLVDESFNITCTVHSERLIKSIDLPNLLKSNVNYTRFIANQSILGRSKENDNNFKDTNAPESRYMIVLNVEIWKASMNMNGFHHCVVVDENEELIFIATMSITVQYSSNPVIEVMSWFNGASWLIVYCTNRTGVNSFSTKSHGILTSLNTSLACRYLTLSTNFGNNVSAEDVESTNYAVVLNGSSADDNDKSVENFVLNLECWNGLTAFQQSANVDTIALNASTSNSRPIRLLKISHDVASDELHLTFRTSIAWNPLVLPLCYYVTTSNNLHLSNQQINSTLETFQVKLDILSDPALVSSKINVCLHATIKYKEPQKPCSDHIEDFETDAARSMMYRRCDQLILSKINTSHWDFFVVPSIVIAVLFLLFVTVILLCRSRICKHQNISMPIKETDSSNHYFQLDTKVELSLNHYPKDNQNIAISTSSNTEDPDNSVENNNNDVGNFVNNVGNDIQNAGNDIHNVGNDIHNVGNDVHNAGNDINNVGNDINNVGNDINNVGNDINNVGNDINNVGSGINDNSNDINRNENDMHVVGNCINNVRKAVTNNEDDGDVTDSEEENYSKVSLQHVPISFIYPPNRKPVNVWAEQYLNNDDDDGDDLDDDDGDHMGESNDASEPDSYCRSATVNIKQNCL</sequence>
<feature type="compositionally biased region" description="Acidic residues" evidence="1">
    <location>
        <begin position="651"/>
        <end position="664"/>
    </location>
</feature>
<dbReference type="RefSeq" id="XP_009015570.1">
    <property type="nucleotide sequence ID" value="XM_009017322.1"/>
</dbReference>
<dbReference type="STRING" id="6412.T1EQ50"/>
<dbReference type="CTD" id="20198700"/>
<evidence type="ECO:0000313" key="4">
    <source>
        <dbReference type="EnsemblMetazoa" id="HelroP160359"/>
    </source>
</evidence>
<evidence type="ECO:0000256" key="2">
    <source>
        <dbReference type="SAM" id="Phobius"/>
    </source>
</evidence>
<evidence type="ECO:0000256" key="1">
    <source>
        <dbReference type="SAM" id="MobiDB-lite"/>
    </source>
</evidence>
<dbReference type="EMBL" id="AMQM01000581">
    <property type="status" value="NOT_ANNOTATED_CDS"/>
    <property type="molecule type" value="Genomic_DNA"/>
</dbReference>
<organism evidence="4 5">
    <name type="scientific">Helobdella robusta</name>
    <name type="common">Californian leech</name>
    <dbReference type="NCBI Taxonomy" id="6412"/>
    <lineage>
        <taxon>Eukaryota</taxon>
        <taxon>Metazoa</taxon>
        <taxon>Spiralia</taxon>
        <taxon>Lophotrochozoa</taxon>
        <taxon>Annelida</taxon>
        <taxon>Clitellata</taxon>
        <taxon>Hirudinea</taxon>
        <taxon>Rhynchobdellida</taxon>
        <taxon>Glossiphoniidae</taxon>
        <taxon>Helobdella</taxon>
    </lineage>
</organism>
<keyword evidence="5" id="KW-1185">Reference proteome</keyword>
<dbReference type="GeneID" id="20198700"/>
<keyword evidence="2" id="KW-0472">Membrane</keyword>
<reference evidence="5" key="1">
    <citation type="submission" date="2012-12" db="EMBL/GenBank/DDBJ databases">
        <authorList>
            <person name="Hellsten U."/>
            <person name="Grimwood J."/>
            <person name="Chapman J.A."/>
            <person name="Shapiro H."/>
            <person name="Aerts A."/>
            <person name="Otillar R.P."/>
            <person name="Terry A.Y."/>
            <person name="Boore J.L."/>
            <person name="Simakov O."/>
            <person name="Marletaz F."/>
            <person name="Cho S.-J."/>
            <person name="Edsinger-Gonzales E."/>
            <person name="Havlak P."/>
            <person name="Kuo D.-H."/>
            <person name="Larsson T."/>
            <person name="Lv J."/>
            <person name="Arendt D."/>
            <person name="Savage R."/>
            <person name="Osoegawa K."/>
            <person name="de Jong P."/>
            <person name="Lindberg D.R."/>
            <person name="Seaver E.C."/>
            <person name="Weisblat D.A."/>
            <person name="Putnam N.H."/>
            <person name="Grigoriev I.V."/>
            <person name="Rokhsar D.S."/>
        </authorList>
    </citation>
    <scope>NUCLEOTIDE SEQUENCE</scope>
</reference>
<reference evidence="4" key="3">
    <citation type="submission" date="2015-06" db="UniProtKB">
        <authorList>
            <consortium name="EnsemblMetazoa"/>
        </authorList>
    </citation>
    <scope>IDENTIFICATION</scope>
</reference>
<reference evidence="3 5" key="2">
    <citation type="journal article" date="2013" name="Nature">
        <title>Insights into bilaterian evolution from three spiralian genomes.</title>
        <authorList>
            <person name="Simakov O."/>
            <person name="Marletaz F."/>
            <person name="Cho S.J."/>
            <person name="Edsinger-Gonzales E."/>
            <person name="Havlak P."/>
            <person name="Hellsten U."/>
            <person name="Kuo D.H."/>
            <person name="Larsson T."/>
            <person name="Lv J."/>
            <person name="Arendt D."/>
            <person name="Savage R."/>
            <person name="Osoegawa K."/>
            <person name="de Jong P."/>
            <person name="Grimwood J."/>
            <person name="Chapman J.A."/>
            <person name="Shapiro H."/>
            <person name="Aerts A."/>
            <person name="Otillar R.P."/>
            <person name="Terry A.Y."/>
            <person name="Boore J.L."/>
            <person name="Grigoriev I.V."/>
            <person name="Lindberg D.R."/>
            <person name="Seaver E.C."/>
            <person name="Weisblat D.A."/>
            <person name="Putnam N.H."/>
            <person name="Rokhsar D.S."/>
        </authorList>
    </citation>
    <scope>NUCLEOTIDE SEQUENCE</scope>
</reference>
<dbReference type="Proteomes" id="UP000015101">
    <property type="component" value="Unassembled WGS sequence"/>
</dbReference>
<keyword evidence="2" id="KW-0812">Transmembrane</keyword>
<dbReference type="EnsemblMetazoa" id="HelroT160359">
    <property type="protein sequence ID" value="HelroP160359"/>
    <property type="gene ID" value="HelroG160359"/>
</dbReference>
<dbReference type="Gene3D" id="1.20.5.340">
    <property type="match status" value="1"/>
</dbReference>